<dbReference type="EC" id="2.6.1.42" evidence="17"/>
<keyword evidence="9 17" id="KW-0808">Transferase</keyword>
<dbReference type="NCBIfam" id="NF005146">
    <property type="entry name" value="PRK06606.1"/>
    <property type="match status" value="1"/>
</dbReference>
<proteinExistence type="inferred from homology"/>
<dbReference type="NCBIfam" id="NF005726">
    <property type="entry name" value="PRK07544.1"/>
    <property type="match status" value="1"/>
</dbReference>
<evidence type="ECO:0000256" key="2">
    <source>
        <dbReference type="ARBA" id="ARBA00003109"/>
    </source>
</evidence>
<dbReference type="OrthoDB" id="9805628at2"/>
<comment type="catalytic activity">
    <reaction evidence="13 17">
        <text>L-isoleucine + 2-oxoglutarate = (S)-3-methyl-2-oxopentanoate + L-glutamate</text>
        <dbReference type="Rhea" id="RHEA:24801"/>
        <dbReference type="ChEBI" id="CHEBI:16810"/>
        <dbReference type="ChEBI" id="CHEBI:29985"/>
        <dbReference type="ChEBI" id="CHEBI:35146"/>
        <dbReference type="ChEBI" id="CHEBI:58045"/>
        <dbReference type="EC" id="2.6.1.42"/>
    </reaction>
</comment>
<dbReference type="CDD" id="cd00449">
    <property type="entry name" value="PLPDE_IV"/>
    <property type="match status" value="1"/>
</dbReference>
<evidence type="ECO:0000256" key="16">
    <source>
        <dbReference type="RuleBase" id="RU004516"/>
    </source>
</evidence>
<dbReference type="UniPathway" id="UPA00047">
    <property type="reaction ID" value="UER00058"/>
</dbReference>
<dbReference type="EMBL" id="NIDE01000017">
    <property type="protein sequence ID" value="OWK36273.1"/>
    <property type="molecule type" value="Genomic_DNA"/>
</dbReference>
<dbReference type="GO" id="GO:0052655">
    <property type="term" value="F:L-valine-2-oxoglutarate transaminase activity"/>
    <property type="evidence" value="ECO:0007669"/>
    <property type="project" value="RHEA"/>
</dbReference>
<reference evidence="19" key="1">
    <citation type="submission" date="2017-06" db="EMBL/GenBank/DDBJ databases">
        <title>Genome analysis of Fimbriiglobus ruber SP5, the first member of the order Planctomycetales with confirmed chitinolytic capability.</title>
        <authorList>
            <person name="Ravin N.V."/>
            <person name="Rakitin A.L."/>
            <person name="Ivanova A.A."/>
            <person name="Beletsky A.V."/>
            <person name="Kulichevskaya I.S."/>
            <person name="Mardanov A.V."/>
            <person name="Dedysh S.N."/>
        </authorList>
    </citation>
    <scope>NUCLEOTIDE SEQUENCE [LARGE SCALE GENOMIC DNA]</scope>
    <source>
        <strain evidence="19">SP5</strain>
    </source>
</reference>
<evidence type="ECO:0000256" key="15">
    <source>
        <dbReference type="RuleBase" id="RU004106"/>
    </source>
</evidence>
<organism evidence="18 19">
    <name type="scientific">Fimbriiglobus ruber</name>
    <dbReference type="NCBI Taxonomy" id="1908690"/>
    <lineage>
        <taxon>Bacteria</taxon>
        <taxon>Pseudomonadati</taxon>
        <taxon>Planctomycetota</taxon>
        <taxon>Planctomycetia</taxon>
        <taxon>Gemmatales</taxon>
        <taxon>Gemmataceae</taxon>
        <taxon>Fimbriiglobus</taxon>
    </lineage>
</organism>
<dbReference type="UniPathway" id="UPA00048">
    <property type="reaction ID" value="UER00073"/>
</dbReference>
<comment type="pathway">
    <text evidence="4 17">Amino-acid biosynthesis; L-valine biosynthesis; L-valine from pyruvate: step 4/4.</text>
</comment>
<dbReference type="InterPro" id="IPR018300">
    <property type="entry name" value="Aminotrans_IV_CS"/>
</dbReference>
<evidence type="ECO:0000256" key="11">
    <source>
        <dbReference type="ARBA" id="ARBA00023304"/>
    </source>
</evidence>
<sequence length="286" mass="31179">MSLVPLDDRDGVIWLNGKLVPWRDAKLHVLSHSLHYGNAVFEGARIYGGKVFKLTEHTERLHTSGRLLNMEIPYSVAVLEEATKAVVAGNDLTDGYVRPIAWRGAEVLGVSAAGTKVQVAIAVWPWPAYYADKAIKLKTSRWKRPSPESAPTASKCAGLYVLCTLARDEAIAAGYQDAFMLDYRGQVAEATGANLFFVMDGELHTPTADCFLNGLTRQTVIGLAKARGLKVIERAIWPNELPKAQEVFITGTAVEVTAVSAIDDHAYEVGPITKSLQAEYAKLVRA</sequence>
<comment type="catalytic activity">
    <reaction evidence="12 17">
        <text>L-valine + 2-oxoglutarate = 3-methyl-2-oxobutanoate + L-glutamate</text>
        <dbReference type="Rhea" id="RHEA:24813"/>
        <dbReference type="ChEBI" id="CHEBI:11851"/>
        <dbReference type="ChEBI" id="CHEBI:16810"/>
        <dbReference type="ChEBI" id="CHEBI:29985"/>
        <dbReference type="ChEBI" id="CHEBI:57762"/>
        <dbReference type="EC" id="2.6.1.42"/>
    </reaction>
</comment>
<gene>
    <name evidence="17" type="primary">ilvE</name>
    <name evidence="18" type="ORF">FRUB_08836</name>
</gene>
<dbReference type="PANTHER" id="PTHR42743:SF11">
    <property type="entry name" value="AMINODEOXYCHORISMATE LYASE"/>
    <property type="match status" value="1"/>
</dbReference>
<dbReference type="FunFam" id="3.20.10.10:FF:000002">
    <property type="entry name" value="D-alanine aminotransferase"/>
    <property type="match status" value="1"/>
</dbReference>
<comment type="caution">
    <text evidence="18">The sequence shown here is derived from an EMBL/GenBank/DDBJ whole genome shotgun (WGS) entry which is preliminary data.</text>
</comment>
<dbReference type="PROSITE" id="PS00770">
    <property type="entry name" value="AA_TRANSFER_CLASS_4"/>
    <property type="match status" value="1"/>
</dbReference>
<evidence type="ECO:0000256" key="6">
    <source>
        <dbReference type="ARBA" id="ARBA00009320"/>
    </source>
</evidence>
<evidence type="ECO:0000256" key="8">
    <source>
        <dbReference type="ARBA" id="ARBA00022605"/>
    </source>
</evidence>
<evidence type="ECO:0000313" key="19">
    <source>
        <dbReference type="Proteomes" id="UP000214646"/>
    </source>
</evidence>
<dbReference type="GO" id="GO:0052654">
    <property type="term" value="F:L-leucine-2-oxoglutarate transaminase activity"/>
    <property type="evidence" value="ECO:0007669"/>
    <property type="project" value="RHEA"/>
</dbReference>
<dbReference type="InterPro" id="IPR005785">
    <property type="entry name" value="B_amino_transI"/>
</dbReference>
<dbReference type="Gene3D" id="3.20.10.10">
    <property type="entry name" value="D-amino Acid Aminotransferase, subunit A, domain 2"/>
    <property type="match status" value="1"/>
</dbReference>
<dbReference type="InterPro" id="IPR001544">
    <property type="entry name" value="Aminotrans_IV"/>
</dbReference>
<evidence type="ECO:0000256" key="13">
    <source>
        <dbReference type="ARBA" id="ARBA00048798"/>
    </source>
</evidence>
<dbReference type="UniPathway" id="UPA00049">
    <property type="reaction ID" value="UER00062"/>
</dbReference>
<comment type="pathway">
    <text evidence="3 17">Amino-acid biosynthesis; L-isoleucine biosynthesis; L-isoleucine from 2-oxobutanoate: step 4/4.</text>
</comment>
<dbReference type="GO" id="GO:0005829">
    <property type="term" value="C:cytosol"/>
    <property type="evidence" value="ECO:0007669"/>
    <property type="project" value="TreeGrafter"/>
</dbReference>
<evidence type="ECO:0000256" key="12">
    <source>
        <dbReference type="ARBA" id="ARBA00048212"/>
    </source>
</evidence>
<keyword evidence="8 17" id="KW-0028">Amino-acid biosynthesis</keyword>
<dbReference type="Pfam" id="PF01063">
    <property type="entry name" value="Aminotran_4"/>
    <property type="match status" value="1"/>
</dbReference>
<dbReference type="RefSeq" id="WP_088259307.1">
    <property type="nucleotide sequence ID" value="NZ_NIDE01000017.1"/>
</dbReference>
<dbReference type="GO" id="GO:0009099">
    <property type="term" value="P:L-valine biosynthetic process"/>
    <property type="evidence" value="ECO:0007669"/>
    <property type="project" value="UniProtKB-UniPathway"/>
</dbReference>
<dbReference type="InterPro" id="IPR036038">
    <property type="entry name" value="Aminotransferase-like"/>
</dbReference>
<keyword evidence="11 17" id="KW-0100">Branched-chain amino acid biosynthesis</keyword>
<dbReference type="AlphaFoldDB" id="A0A225D5M5"/>
<dbReference type="GO" id="GO:0052656">
    <property type="term" value="F:L-isoleucine-2-oxoglutarate transaminase activity"/>
    <property type="evidence" value="ECO:0007669"/>
    <property type="project" value="RHEA"/>
</dbReference>
<dbReference type="GO" id="GO:0009098">
    <property type="term" value="P:L-leucine biosynthetic process"/>
    <property type="evidence" value="ECO:0007669"/>
    <property type="project" value="UniProtKB-UniPathway"/>
</dbReference>
<protein>
    <recommendedName>
        <fullName evidence="17">Branched-chain-amino-acid aminotransferase</fullName>
        <shortName evidence="17">BCAT</shortName>
        <ecNumber evidence="17">2.6.1.42</ecNumber>
    </recommendedName>
</protein>
<dbReference type="SUPFAM" id="SSF56752">
    <property type="entry name" value="D-aminoacid aminotransferase-like PLP-dependent enzymes"/>
    <property type="match status" value="1"/>
</dbReference>
<dbReference type="InterPro" id="IPR043131">
    <property type="entry name" value="BCAT-like_N"/>
</dbReference>
<dbReference type="InterPro" id="IPR043132">
    <property type="entry name" value="BCAT-like_C"/>
</dbReference>
<evidence type="ECO:0000256" key="5">
    <source>
        <dbReference type="ARBA" id="ARBA00005072"/>
    </source>
</evidence>
<comment type="cofactor">
    <cofactor evidence="1 16">
        <name>pyridoxal 5'-phosphate</name>
        <dbReference type="ChEBI" id="CHEBI:597326"/>
    </cofactor>
</comment>
<evidence type="ECO:0000313" key="18">
    <source>
        <dbReference type="EMBL" id="OWK36273.1"/>
    </source>
</evidence>
<dbReference type="InterPro" id="IPR050571">
    <property type="entry name" value="Class-IV_PLP-Dep_Aminotrnsfr"/>
</dbReference>
<dbReference type="Gene3D" id="3.30.470.10">
    <property type="match status" value="1"/>
</dbReference>
<evidence type="ECO:0000256" key="14">
    <source>
        <dbReference type="ARBA" id="ARBA00049229"/>
    </source>
</evidence>
<evidence type="ECO:0000256" key="17">
    <source>
        <dbReference type="RuleBase" id="RU364094"/>
    </source>
</evidence>
<dbReference type="PANTHER" id="PTHR42743">
    <property type="entry name" value="AMINO-ACID AMINOTRANSFERASE"/>
    <property type="match status" value="1"/>
</dbReference>
<dbReference type="Proteomes" id="UP000214646">
    <property type="component" value="Unassembled WGS sequence"/>
</dbReference>
<dbReference type="NCBIfam" id="TIGR01122">
    <property type="entry name" value="ilvE_I"/>
    <property type="match status" value="1"/>
</dbReference>
<comment type="function">
    <text evidence="2 17">Acts on leucine, isoleucine and valine.</text>
</comment>
<evidence type="ECO:0000256" key="3">
    <source>
        <dbReference type="ARBA" id="ARBA00004824"/>
    </source>
</evidence>
<evidence type="ECO:0000256" key="7">
    <source>
        <dbReference type="ARBA" id="ARBA00022576"/>
    </source>
</evidence>
<evidence type="ECO:0000256" key="10">
    <source>
        <dbReference type="ARBA" id="ARBA00022898"/>
    </source>
</evidence>
<accession>A0A225D5M5</accession>
<evidence type="ECO:0000256" key="1">
    <source>
        <dbReference type="ARBA" id="ARBA00001933"/>
    </source>
</evidence>
<dbReference type="GO" id="GO:0009097">
    <property type="term" value="P:isoleucine biosynthetic process"/>
    <property type="evidence" value="ECO:0007669"/>
    <property type="project" value="UniProtKB-UniPathway"/>
</dbReference>
<keyword evidence="10 16" id="KW-0663">Pyridoxal phosphate</keyword>
<evidence type="ECO:0000256" key="9">
    <source>
        <dbReference type="ARBA" id="ARBA00022679"/>
    </source>
</evidence>
<comment type="similarity">
    <text evidence="6 15">Belongs to the class-IV pyridoxal-phosphate-dependent aminotransferase family.</text>
</comment>
<keyword evidence="7 17" id="KW-0032">Aminotransferase</keyword>
<comment type="pathway">
    <text evidence="5 17">Amino-acid biosynthesis; L-leucine biosynthesis; L-leucine from 3-methyl-2-oxobutanoate: step 4/4.</text>
</comment>
<comment type="catalytic activity">
    <reaction evidence="14 17">
        <text>L-leucine + 2-oxoglutarate = 4-methyl-2-oxopentanoate + L-glutamate</text>
        <dbReference type="Rhea" id="RHEA:18321"/>
        <dbReference type="ChEBI" id="CHEBI:16810"/>
        <dbReference type="ChEBI" id="CHEBI:17865"/>
        <dbReference type="ChEBI" id="CHEBI:29985"/>
        <dbReference type="ChEBI" id="CHEBI:57427"/>
        <dbReference type="EC" id="2.6.1.42"/>
    </reaction>
</comment>
<keyword evidence="19" id="KW-1185">Reference proteome</keyword>
<evidence type="ECO:0000256" key="4">
    <source>
        <dbReference type="ARBA" id="ARBA00004931"/>
    </source>
</evidence>
<name>A0A225D5M5_9BACT</name>